<feature type="compositionally biased region" description="Basic and acidic residues" evidence="1">
    <location>
        <begin position="230"/>
        <end position="247"/>
    </location>
</feature>
<evidence type="ECO:0000256" key="1">
    <source>
        <dbReference type="SAM" id="MobiDB-lite"/>
    </source>
</evidence>
<sequence>MSNSDHDEKVACRLGKALYHFASVLRIPQAEYLQQFLKENNHLANGSEDEIKVLVFGNMEKFENRWCEIVDQFTEDRKKLQSFHEMDEYLVKMDNLCNQTLETFEDYMLTPISARSAIKTIIRGIFPMISMPLKWRALDYFEFYLNQISQDMYDMYEYTRLLEPRYPLGSESDMGGIDGEKLHNRLEELETRALHPKASENTTSQRKQERFDTIIGDLGSEEQQPAQANSERKELPSEQNIFERDSQSPDSYNNKEPLDVDSNTSDDPTSTSAFHFDGATLSDEEPLLRGEDDGEEDMPTSGASAFTRNINNHSSDPSEPQIDPLGTNSDAPNRSPLSSRLSPSPPPYHSTSKNAVEKSLGLVERFEQDPFFAITTEYINPTQYFLLRRGNCEVPFRVVRGGIKGDAWSFVVNLTYTKEQVRQLLQSCRPADNKMAEDLVQTLLRRPSSIHKRVIATKKGATHYKVVDVYIEEEWKFGLERKVTFDELKDMLRQSLRMERGSEFLWM</sequence>
<dbReference type="OMA" id="HEMDEYL"/>
<dbReference type="Proteomes" id="UP000219338">
    <property type="component" value="Unassembled WGS sequence"/>
</dbReference>
<organism evidence="2 3">
    <name type="scientific">Armillaria ostoyae</name>
    <name type="common">Armillaria root rot fungus</name>
    <dbReference type="NCBI Taxonomy" id="47428"/>
    <lineage>
        <taxon>Eukaryota</taxon>
        <taxon>Fungi</taxon>
        <taxon>Dikarya</taxon>
        <taxon>Basidiomycota</taxon>
        <taxon>Agaricomycotina</taxon>
        <taxon>Agaricomycetes</taxon>
        <taxon>Agaricomycetidae</taxon>
        <taxon>Agaricales</taxon>
        <taxon>Marasmiineae</taxon>
        <taxon>Physalacriaceae</taxon>
        <taxon>Armillaria</taxon>
    </lineage>
</organism>
<evidence type="ECO:0000313" key="3">
    <source>
        <dbReference type="Proteomes" id="UP000219338"/>
    </source>
</evidence>
<proteinExistence type="predicted"/>
<gene>
    <name evidence="2" type="ORF">ARMOST_08498</name>
</gene>
<dbReference type="AlphaFoldDB" id="A0A284R8V8"/>
<evidence type="ECO:0000313" key="2">
    <source>
        <dbReference type="EMBL" id="SJL05125.1"/>
    </source>
</evidence>
<dbReference type="EMBL" id="FUEG01000005">
    <property type="protein sequence ID" value="SJL05125.1"/>
    <property type="molecule type" value="Genomic_DNA"/>
</dbReference>
<accession>A0A284R8V8</accession>
<reference evidence="3" key="1">
    <citation type="journal article" date="2017" name="Nat. Ecol. Evol.">
        <title>Genome expansion and lineage-specific genetic innovations in the forest pathogenic fungi Armillaria.</title>
        <authorList>
            <person name="Sipos G."/>
            <person name="Prasanna A.N."/>
            <person name="Walter M.C."/>
            <person name="O'Connor E."/>
            <person name="Balint B."/>
            <person name="Krizsan K."/>
            <person name="Kiss B."/>
            <person name="Hess J."/>
            <person name="Varga T."/>
            <person name="Slot J."/>
            <person name="Riley R."/>
            <person name="Boka B."/>
            <person name="Rigling D."/>
            <person name="Barry K."/>
            <person name="Lee J."/>
            <person name="Mihaltcheva S."/>
            <person name="LaButti K."/>
            <person name="Lipzen A."/>
            <person name="Waldron R."/>
            <person name="Moloney N.M."/>
            <person name="Sperisen C."/>
            <person name="Kredics L."/>
            <person name="Vagvoelgyi C."/>
            <person name="Patrignani A."/>
            <person name="Fitzpatrick D."/>
            <person name="Nagy I."/>
            <person name="Doyle S."/>
            <person name="Anderson J.B."/>
            <person name="Grigoriev I.V."/>
            <person name="Gueldener U."/>
            <person name="Muensterkoetter M."/>
            <person name="Nagy L.G."/>
        </authorList>
    </citation>
    <scope>NUCLEOTIDE SEQUENCE [LARGE SCALE GENOMIC DNA]</scope>
    <source>
        <strain evidence="3">C18/9</strain>
    </source>
</reference>
<name>A0A284R8V8_ARMOS</name>
<feature type="region of interest" description="Disordered" evidence="1">
    <location>
        <begin position="219"/>
        <end position="353"/>
    </location>
</feature>
<protein>
    <submittedName>
        <fullName evidence="2">Uncharacterized protein</fullName>
    </submittedName>
</protein>
<feature type="compositionally biased region" description="Polar residues" evidence="1">
    <location>
        <begin position="301"/>
        <end position="318"/>
    </location>
</feature>
<keyword evidence="3" id="KW-1185">Reference proteome</keyword>
<dbReference type="OrthoDB" id="2870100at2759"/>
<feature type="compositionally biased region" description="Low complexity" evidence="1">
    <location>
        <begin position="260"/>
        <end position="272"/>
    </location>
</feature>